<dbReference type="AlphaFoldDB" id="A0A0B0PUM3"/>
<dbReference type="Proteomes" id="UP000032142">
    <property type="component" value="Unassembled WGS sequence"/>
</dbReference>
<dbReference type="EMBL" id="KN454840">
    <property type="protein sequence ID" value="KHG30173.1"/>
    <property type="molecule type" value="Genomic_DNA"/>
</dbReference>
<accession>A0A0B0PUM3</accession>
<reference evidence="2" key="1">
    <citation type="submission" date="2014-09" db="EMBL/GenBank/DDBJ databases">
        <authorList>
            <person name="Mudge J."/>
            <person name="Ramaraj T."/>
            <person name="Lindquist I.E."/>
            <person name="Bharti A.K."/>
            <person name="Sundararajan A."/>
            <person name="Cameron C.T."/>
            <person name="Woodward J.E."/>
            <person name="May G.D."/>
            <person name="Brubaker C."/>
            <person name="Broadhvest J."/>
            <person name="Wilkins T.A."/>
        </authorList>
    </citation>
    <scope>NUCLEOTIDE SEQUENCE</scope>
    <source>
        <strain evidence="2">cv. AKA8401</strain>
    </source>
</reference>
<gene>
    <name evidence="1" type="ORF">F383_16323</name>
</gene>
<name>A0A0B0PUM3_GOSAR</name>
<evidence type="ECO:0000313" key="1">
    <source>
        <dbReference type="EMBL" id="KHG30173.1"/>
    </source>
</evidence>
<sequence length="17" mass="1914">MCLGLLIHDYMCLNCDG</sequence>
<evidence type="ECO:0000313" key="2">
    <source>
        <dbReference type="Proteomes" id="UP000032142"/>
    </source>
</evidence>
<proteinExistence type="predicted"/>
<keyword evidence="2" id="KW-1185">Reference proteome</keyword>
<organism evidence="1 2">
    <name type="scientific">Gossypium arboreum</name>
    <name type="common">Tree cotton</name>
    <name type="synonym">Gossypium nanking</name>
    <dbReference type="NCBI Taxonomy" id="29729"/>
    <lineage>
        <taxon>Eukaryota</taxon>
        <taxon>Viridiplantae</taxon>
        <taxon>Streptophyta</taxon>
        <taxon>Embryophyta</taxon>
        <taxon>Tracheophyta</taxon>
        <taxon>Spermatophyta</taxon>
        <taxon>Magnoliopsida</taxon>
        <taxon>eudicotyledons</taxon>
        <taxon>Gunneridae</taxon>
        <taxon>Pentapetalae</taxon>
        <taxon>rosids</taxon>
        <taxon>malvids</taxon>
        <taxon>Malvales</taxon>
        <taxon>Malvaceae</taxon>
        <taxon>Malvoideae</taxon>
        <taxon>Gossypium</taxon>
    </lineage>
</organism>
<protein>
    <submittedName>
        <fullName evidence="1">Uncharacterized protein</fullName>
    </submittedName>
</protein>